<keyword evidence="6" id="KW-0732">Signal</keyword>
<dbReference type="InterPro" id="IPR000070">
    <property type="entry name" value="Pectinesterase_cat"/>
</dbReference>
<dbReference type="AlphaFoldDB" id="A0A2T3YUN2"/>
<dbReference type="OrthoDB" id="2019149at2759"/>
<dbReference type="EC" id="3.1.1.11" evidence="3"/>
<dbReference type="Proteomes" id="UP000240493">
    <property type="component" value="Unassembled WGS sequence"/>
</dbReference>
<evidence type="ECO:0000256" key="5">
    <source>
        <dbReference type="ARBA" id="ARBA00023085"/>
    </source>
</evidence>
<evidence type="ECO:0000256" key="4">
    <source>
        <dbReference type="ARBA" id="ARBA00022801"/>
    </source>
</evidence>
<dbReference type="InterPro" id="IPR011050">
    <property type="entry name" value="Pectin_lyase_fold/virulence"/>
</dbReference>
<keyword evidence="4" id="KW-0378">Hydrolase</keyword>
<evidence type="ECO:0000259" key="7">
    <source>
        <dbReference type="Pfam" id="PF01095"/>
    </source>
</evidence>
<gene>
    <name evidence="8" type="ORF">M441DRAFT_203421</name>
</gene>
<sequence>MFKNFVPVLLVFLSVGTASHTAPPQGAKVVALSGGQYKSLQAAIDSISKTSMATTTIFIQPGTYTGQTNITSGYKGRIIIQGYTQNEQSYLDNEVILTNNLSSILAGGNVQSSTLRIQSPNVAVYNLRVENTAGAGSPAHALTVSASHVGFYGCAFKGYQDTVYGQYTDTLMKSSYVEGATDFIYGGRNCTFWLENCDIAFNRDTGGYITASGRESDDDAWYVINGSQVFAKPGISVKAGSVYLGRPWRAYARVVYQNTNLSNIISPQGWNPWDKSDDLSHIYYAEYLNAGSGANISQRVPWYHQLSSPISMDTAMPGWEAWVDQSY</sequence>
<evidence type="ECO:0000256" key="2">
    <source>
        <dbReference type="ARBA" id="ARBA00008891"/>
    </source>
</evidence>
<dbReference type="Pfam" id="PF01095">
    <property type="entry name" value="Pectinesterase"/>
    <property type="match status" value="1"/>
</dbReference>
<evidence type="ECO:0000256" key="6">
    <source>
        <dbReference type="SAM" id="SignalP"/>
    </source>
</evidence>
<name>A0A2T3YUN2_TRIA4</name>
<feature type="signal peptide" evidence="6">
    <location>
        <begin position="1"/>
        <end position="21"/>
    </location>
</feature>
<evidence type="ECO:0000256" key="3">
    <source>
        <dbReference type="ARBA" id="ARBA00013229"/>
    </source>
</evidence>
<keyword evidence="9" id="KW-1185">Reference proteome</keyword>
<dbReference type="SUPFAM" id="SSF51126">
    <property type="entry name" value="Pectin lyase-like"/>
    <property type="match status" value="1"/>
</dbReference>
<dbReference type="GO" id="GO:0045490">
    <property type="term" value="P:pectin catabolic process"/>
    <property type="evidence" value="ECO:0007669"/>
    <property type="project" value="UniProtKB-UniPathway"/>
</dbReference>
<evidence type="ECO:0000313" key="8">
    <source>
        <dbReference type="EMBL" id="PTB36224.1"/>
    </source>
</evidence>
<evidence type="ECO:0000313" key="9">
    <source>
        <dbReference type="Proteomes" id="UP000240493"/>
    </source>
</evidence>
<comment type="similarity">
    <text evidence="2">Belongs to the pectinesterase family.</text>
</comment>
<organism evidence="8 9">
    <name type="scientific">Trichoderma asperellum (strain ATCC 204424 / CBS 433.97 / NBRC 101777)</name>
    <dbReference type="NCBI Taxonomy" id="1042311"/>
    <lineage>
        <taxon>Eukaryota</taxon>
        <taxon>Fungi</taxon>
        <taxon>Dikarya</taxon>
        <taxon>Ascomycota</taxon>
        <taxon>Pezizomycotina</taxon>
        <taxon>Sordariomycetes</taxon>
        <taxon>Hypocreomycetidae</taxon>
        <taxon>Hypocreales</taxon>
        <taxon>Hypocreaceae</taxon>
        <taxon>Trichoderma</taxon>
    </lineage>
</organism>
<comment type="pathway">
    <text evidence="1">Glycan metabolism; pectin degradation; 2-dehydro-3-deoxy-D-gluconate from pectin: step 1/5.</text>
</comment>
<dbReference type="GO" id="GO:0042545">
    <property type="term" value="P:cell wall modification"/>
    <property type="evidence" value="ECO:0007669"/>
    <property type="project" value="InterPro"/>
</dbReference>
<keyword evidence="5" id="KW-0063">Aspartyl esterase</keyword>
<evidence type="ECO:0000256" key="1">
    <source>
        <dbReference type="ARBA" id="ARBA00005184"/>
    </source>
</evidence>
<dbReference type="PANTHER" id="PTHR31321">
    <property type="entry name" value="ACYL-COA THIOESTER HYDROLASE YBHC-RELATED"/>
    <property type="match status" value="1"/>
</dbReference>
<feature type="chain" id="PRO_5015767023" description="pectinesterase" evidence="6">
    <location>
        <begin position="22"/>
        <end position="327"/>
    </location>
</feature>
<dbReference type="STRING" id="1042311.A0A2T3YUN2"/>
<dbReference type="EMBL" id="KZ679271">
    <property type="protein sequence ID" value="PTB36224.1"/>
    <property type="molecule type" value="Genomic_DNA"/>
</dbReference>
<proteinExistence type="inferred from homology"/>
<protein>
    <recommendedName>
        <fullName evidence="3">pectinesterase</fullName>
        <ecNumber evidence="3">3.1.1.11</ecNumber>
    </recommendedName>
</protein>
<dbReference type="GO" id="GO:0030599">
    <property type="term" value="F:pectinesterase activity"/>
    <property type="evidence" value="ECO:0007669"/>
    <property type="project" value="UniProtKB-EC"/>
</dbReference>
<dbReference type="PANTHER" id="PTHR31321:SF127">
    <property type="entry name" value="PECTINESTERASE"/>
    <property type="match status" value="1"/>
</dbReference>
<reference evidence="8 9" key="1">
    <citation type="submission" date="2016-07" db="EMBL/GenBank/DDBJ databases">
        <title>Multiple horizontal gene transfer events from other fungi enriched the ability of initially mycotrophic Trichoderma (Ascomycota) to feed on dead plant biomass.</title>
        <authorList>
            <consortium name="DOE Joint Genome Institute"/>
            <person name="Aerts A."/>
            <person name="Atanasova L."/>
            <person name="Chenthamara K."/>
            <person name="Zhang J."/>
            <person name="Grujic M."/>
            <person name="Henrissat B."/>
            <person name="Kuo A."/>
            <person name="Salamov A."/>
            <person name="Lipzen A."/>
            <person name="Labutti K."/>
            <person name="Barry K."/>
            <person name="Miao Y."/>
            <person name="Rahimi M.J."/>
            <person name="Shen Q."/>
            <person name="Grigoriev I.V."/>
            <person name="Kubicek C.P."/>
            <person name="Druzhinina I.S."/>
        </authorList>
    </citation>
    <scope>NUCLEOTIDE SEQUENCE [LARGE SCALE GENOMIC DNA]</scope>
    <source>
        <strain evidence="8 9">CBS 433.97</strain>
    </source>
</reference>
<dbReference type="InterPro" id="IPR012334">
    <property type="entry name" value="Pectin_lyas_fold"/>
</dbReference>
<feature type="domain" description="Pectinesterase catalytic" evidence="7">
    <location>
        <begin position="30"/>
        <end position="303"/>
    </location>
</feature>
<accession>A0A2T3YUN2</accession>
<dbReference type="UniPathway" id="UPA00545">
    <property type="reaction ID" value="UER00823"/>
</dbReference>
<dbReference type="Gene3D" id="2.160.20.10">
    <property type="entry name" value="Single-stranded right-handed beta-helix, Pectin lyase-like"/>
    <property type="match status" value="1"/>
</dbReference>